<dbReference type="EMBL" id="RBVX01000002">
    <property type="protein sequence ID" value="RSL34707.1"/>
    <property type="molecule type" value="Genomic_DNA"/>
</dbReference>
<dbReference type="InterPro" id="IPR009057">
    <property type="entry name" value="Homeodomain-like_sf"/>
</dbReference>
<evidence type="ECO:0000256" key="1">
    <source>
        <dbReference type="SAM" id="MobiDB-lite"/>
    </source>
</evidence>
<sequence length="86" mass="10312">MKILFKEDVEALRNQYNQEYKDYVAKLVVDEGRKGSELVYELEISYSTMRKGVANYKETKDKKPGEQYLTPNELEKERKEHEKEVY</sequence>
<organism evidence="2 3">
    <name type="scientific">Salibacterium salarium</name>
    <dbReference type="NCBI Taxonomy" id="284579"/>
    <lineage>
        <taxon>Bacteria</taxon>
        <taxon>Bacillati</taxon>
        <taxon>Bacillota</taxon>
        <taxon>Bacilli</taxon>
        <taxon>Bacillales</taxon>
        <taxon>Bacillaceae</taxon>
    </lineage>
</organism>
<evidence type="ECO:0000313" key="2">
    <source>
        <dbReference type="EMBL" id="RSL34707.1"/>
    </source>
</evidence>
<proteinExistence type="predicted"/>
<dbReference type="AlphaFoldDB" id="A0A3R9Q6J0"/>
<protein>
    <submittedName>
        <fullName evidence="2">Transposase</fullName>
    </submittedName>
</protein>
<dbReference type="OrthoDB" id="4379323at2"/>
<accession>A0A3R9Q6J0</accession>
<name>A0A3R9Q6J0_9BACI</name>
<dbReference type="SUPFAM" id="SSF46689">
    <property type="entry name" value="Homeodomain-like"/>
    <property type="match status" value="1"/>
</dbReference>
<gene>
    <name evidence="2" type="ORF">D7Z54_02375</name>
</gene>
<feature type="region of interest" description="Disordered" evidence="1">
    <location>
        <begin position="57"/>
        <end position="86"/>
    </location>
</feature>
<dbReference type="RefSeq" id="WP_125554098.1">
    <property type="nucleotide sequence ID" value="NZ_RBVX01000002.1"/>
</dbReference>
<comment type="caution">
    <text evidence="2">The sequence shown here is derived from an EMBL/GenBank/DDBJ whole genome shotgun (WGS) entry which is preliminary data.</text>
</comment>
<feature type="compositionally biased region" description="Basic and acidic residues" evidence="1">
    <location>
        <begin position="73"/>
        <end position="86"/>
    </location>
</feature>
<dbReference type="Proteomes" id="UP000275076">
    <property type="component" value="Unassembled WGS sequence"/>
</dbReference>
<evidence type="ECO:0000313" key="3">
    <source>
        <dbReference type="Proteomes" id="UP000275076"/>
    </source>
</evidence>
<keyword evidence="3" id="KW-1185">Reference proteome</keyword>
<reference evidence="2 3" key="1">
    <citation type="submission" date="2018-10" db="EMBL/GenBank/DDBJ databases">
        <title>Draft genome sequence of Bacillus salarius IM0101, isolated from a hypersaline soil in Inner Mongolia, China.</title>
        <authorList>
            <person name="Yamprayoonswat W."/>
            <person name="Boonvisut S."/>
            <person name="Jumpathong W."/>
            <person name="Sittihan S."/>
            <person name="Ruangsuj P."/>
            <person name="Wanthongcharoen S."/>
            <person name="Thongpramul N."/>
            <person name="Pimmason S."/>
            <person name="Yu B."/>
            <person name="Yasawong M."/>
        </authorList>
    </citation>
    <scope>NUCLEOTIDE SEQUENCE [LARGE SCALE GENOMIC DNA]</scope>
    <source>
        <strain evidence="2 3">IM0101</strain>
    </source>
</reference>